<dbReference type="InterPro" id="IPR006342">
    <property type="entry name" value="FkbM_mtfrase"/>
</dbReference>
<sequence>MSFPELLRVYQYDNKIRCGVNKDGGYVIGDINDETGYDCYISAGVSNEESFSRDFIEKYGMTKDNSFAFDGTIEKYPAKYTKKIQFVKKNISNVATKNTVNLNGLIDFYNNIFLKMDIEGHEYKWLLSLNETQLKKFKQIAIEFHKINDDGMDVLHSSKIACFEKLNHTHYIIHIHGNNYGKHTNNIPNTVEITYIRKDLFQNIPEFNTQPLPMDNLDYPNNIKKEDYNLNFSPFVNI</sequence>
<accession>A0A6C0DES1</accession>
<dbReference type="SUPFAM" id="SSF53335">
    <property type="entry name" value="S-adenosyl-L-methionine-dependent methyltransferases"/>
    <property type="match status" value="1"/>
</dbReference>
<dbReference type="AlphaFoldDB" id="A0A6C0DES1"/>
<organism evidence="2">
    <name type="scientific">viral metagenome</name>
    <dbReference type="NCBI Taxonomy" id="1070528"/>
    <lineage>
        <taxon>unclassified sequences</taxon>
        <taxon>metagenomes</taxon>
        <taxon>organismal metagenomes</taxon>
    </lineage>
</organism>
<evidence type="ECO:0000313" key="2">
    <source>
        <dbReference type="EMBL" id="QHT14921.1"/>
    </source>
</evidence>
<dbReference type="Pfam" id="PF05050">
    <property type="entry name" value="Methyltransf_21"/>
    <property type="match status" value="1"/>
</dbReference>
<name>A0A6C0DES1_9ZZZZ</name>
<feature type="domain" description="Methyltransferase FkbM" evidence="1">
    <location>
        <begin position="8"/>
        <end position="150"/>
    </location>
</feature>
<proteinExistence type="predicted"/>
<protein>
    <recommendedName>
        <fullName evidence="1">Methyltransferase FkbM domain-containing protein</fullName>
    </recommendedName>
</protein>
<dbReference type="EMBL" id="MN739598">
    <property type="protein sequence ID" value="QHT14921.1"/>
    <property type="molecule type" value="Genomic_DNA"/>
</dbReference>
<dbReference type="InterPro" id="IPR029063">
    <property type="entry name" value="SAM-dependent_MTases_sf"/>
</dbReference>
<dbReference type="Gene3D" id="3.40.50.150">
    <property type="entry name" value="Vaccinia Virus protein VP39"/>
    <property type="match status" value="1"/>
</dbReference>
<evidence type="ECO:0000259" key="1">
    <source>
        <dbReference type="Pfam" id="PF05050"/>
    </source>
</evidence>
<reference evidence="2" key="1">
    <citation type="journal article" date="2020" name="Nature">
        <title>Giant virus diversity and host interactions through global metagenomics.</title>
        <authorList>
            <person name="Schulz F."/>
            <person name="Roux S."/>
            <person name="Paez-Espino D."/>
            <person name="Jungbluth S."/>
            <person name="Walsh D.A."/>
            <person name="Denef V.J."/>
            <person name="McMahon K.D."/>
            <person name="Konstantinidis K.T."/>
            <person name="Eloe-Fadrosh E.A."/>
            <person name="Kyrpides N.C."/>
            <person name="Woyke T."/>
        </authorList>
    </citation>
    <scope>NUCLEOTIDE SEQUENCE</scope>
    <source>
        <strain evidence="2">GVMAG-M-3300023174-144</strain>
    </source>
</reference>